<accession>A0AA47NNL1</accession>
<keyword evidence="2" id="KW-0812">Transmembrane</keyword>
<gene>
    <name evidence="3" type="ORF">N1851_033481</name>
</gene>
<evidence type="ECO:0000256" key="1">
    <source>
        <dbReference type="SAM" id="MobiDB-lite"/>
    </source>
</evidence>
<keyword evidence="2" id="KW-0472">Membrane</keyword>
<sequence length="325" mass="36087">MYIRLLYPSFNQTYNSLHLPREIIAAYFSSHDASSSPNGPSETNCTKTPSSPGAAEQRLLLEFPRENLEPGDVLPYHDLRSSLQHHSPGHTGRVPSALPLPNQKHPFCCEPGAAAPGRPWGSHDPRGLFYVSAHGSRSECQRQRLGEGGLWGRYGVLWIVLIAAGLCYGPLSAARGIARSPVLSSQWLVFARLWRFCPPTPPRSTPVWPWPSRGWDTQPLVLSPLCNILSGPVLPHRPGWTARASSRKKCEPRFERVAPRPPHCRPPSFCSLDVEMMAPLVAIAVVPLVCWCPFLVSVSSLILPYLERNILFKGNQLINLKCCRL</sequence>
<evidence type="ECO:0000313" key="4">
    <source>
        <dbReference type="Proteomes" id="UP001174136"/>
    </source>
</evidence>
<reference evidence="3" key="1">
    <citation type="journal article" date="2023" name="Front. Mar. Sci.">
        <title>A new Merluccius polli reference genome to investigate the effects of global change in West African waters.</title>
        <authorList>
            <person name="Mateo J.L."/>
            <person name="Blanco-Fernandez C."/>
            <person name="Garcia-Vazquez E."/>
            <person name="Machado-Schiaffino G."/>
        </authorList>
    </citation>
    <scope>NUCLEOTIDE SEQUENCE</scope>
    <source>
        <strain evidence="3">C29</strain>
        <tissue evidence="3">Fin</tissue>
    </source>
</reference>
<name>A0AA47NNL1_MERPO</name>
<dbReference type="AlphaFoldDB" id="A0AA47NNL1"/>
<proteinExistence type="predicted"/>
<keyword evidence="4" id="KW-1185">Reference proteome</keyword>
<comment type="caution">
    <text evidence="3">The sequence shown here is derived from an EMBL/GenBank/DDBJ whole genome shotgun (WGS) entry which is preliminary data.</text>
</comment>
<evidence type="ECO:0000313" key="3">
    <source>
        <dbReference type="EMBL" id="KAK0131735.1"/>
    </source>
</evidence>
<feature type="transmembrane region" description="Helical" evidence="2">
    <location>
        <begin position="281"/>
        <end position="306"/>
    </location>
</feature>
<feature type="compositionally biased region" description="Polar residues" evidence="1">
    <location>
        <begin position="31"/>
        <end position="51"/>
    </location>
</feature>
<keyword evidence="2" id="KW-1133">Transmembrane helix</keyword>
<dbReference type="Proteomes" id="UP001174136">
    <property type="component" value="Unassembled WGS sequence"/>
</dbReference>
<protein>
    <submittedName>
        <fullName evidence="3">Uncharacterized protein</fullName>
    </submittedName>
</protein>
<evidence type="ECO:0000256" key="2">
    <source>
        <dbReference type="SAM" id="Phobius"/>
    </source>
</evidence>
<feature type="region of interest" description="Disordered" evidence="1">
    <location>
        <begin position="31"/>
        <end position="54"/>
    </location>
</feature>
<dbReference type="EMBL" id="JAOPHQ010006371">
    <property type="protein sequence ID" value="KAK0131735.1"/>
    <property type="molecule type" value="Genomic_DNA"/>
</dbReference>
<organism evidence="3 4">
    <name type="scientific">Merluccius polli</name>
    <name type="common">Benguela hake</name>
    <name type="synonym">Merluccius cadenati</name>
    <dbReference type="NCBI Taxonomy" id="89951"/>
    <lineage>
        <taxon>Eukaryota</taxon>
        <taxon>Metazoa</taxon>
        <taxon>Chordata</taxon>
        <taxon>Craniata</taxon>
        <taxon>Vertebrata</taxon>
        <taxon>Euteleostomi</taxon>
        <taxon>Actinopterygii</taxon>
        <taxon>Neopterygii</taxon>
        <taxon>Teleostei</taxon>
        <taxon>Neoteleostei</taxon>
        <taxon>Acanthomorphata</taxon>
        <taxon>Zeiogadaria</taxon>
        <taxon>Gadariae</taxon>
        <taxon>Gadiformes</taxon>
        <taxon>Gadoidei</taxon>
        <taxon>Merlucciidae</taxon>
        <taxon>Merluccius</taxon>
    </lineage>
</organism>